<protein>
    <submittedName>
        <fullName evidence="2">DUF1244 domain-containing protein</fullName>
    </submittedName>
</protein>
<gene>
    <name evidence="2" type="ORF">D6858_01290</name>
</gene>
<dbReference type="OrthoDB" id="9802252at2"/>
<dbReference type="EMBL" id="RAHJ01000003">
    <property type="protein sequence ID" value="RJX71359.1"/>
    <property type="molecule type" value="Genomic_DNA"/>
</dbReference>
<dbReference type="SUPFAM" id="SSF158757">
    <property type="entry name" value="SMc04008-like"/>
    <property type="match status" value="1"/>
</dbReference>
<sequence length="107" mass="11894">MDTNSNAAVDSLDQIDDAVAAAAFRRLVRHLRHRSDAQNIDLMGLSGFCRNCLADWIRDAGYAGSKDEARAAIHGMPMDEWKAKHQRPATEEQLARMEASIAKNRAE</sequence>
<reference evidence="2 3" key="1">
    <citation type="submission" date="2018-09" db="EMBL/GenBank/DDBJ databases">
        <title>Altererythrobacter sp.Ery1 and Ery12, the genome sequencing of novel strains in genus Alterythrobacter.</title>
        <authorList>
            <person name="Cheng H."/>
            <person name="Wu Y.-H."/>
            <person name="Fang C."/>
            <person name="Xu X.-W."/>
        </authorList>
    </citation>
    <scope>NUCLEOTIDE SEQUENCE [LARGE SCALE GENOMIC DNA]</scope>
    <source>
        <strain evidence="2 3">Ery12</strain>
    </source>
</reference>
<comment type="caution">
    <text evidence="2">The sequence shown here is derived from an EMBL/GenBank/DDBJ whole genome shotgun (WGS) entry which is preliminary data.</text>
</comment>
<evidence type="ECO:0000313" key="3">
    <source>
        <dbReference type="Proteomes" id="UP000284322"/>
    </source>
</evidence>
<dbReference type="RefSeq" id="WP_120106380.1">
    <property type="nucleotide sequence ID" value="NZ_RAHJ01000003.1"/>
</dbReference>
<name>A0A419R6E9_9SPHN</name>
<dbReference type="Pfam" id="PF06844">
    <property type="entry name" value="DUF1244"/>
    <property type="match status" value="1"/>
</dbReference>
<keyword evidence="3" id="KW-1185">Reference proteome</keyword>
<dbReference type="AlphaFoldDB" id="A0A419R6E9"/>
<evidence type="ECO:0000313" key="2">
    <source>
        <dbReference type="EMBL" id="RJX71359.1"/>
    </source>
</evidence>
<feature type="domain" description="SMc04008-like" evidence="1">
    <location>
        <begin position="37"/>
        <end position="98"/>
    </location>
</feature>
<evidence type="ECO:0000259" key="1">
    <source>
        <dbReference type="Pfam" id="PF06844"/>
    </source>
</evidence>
<dbReference type="InterPro" id="IPR023163">
    <property type="entry name" value="SMc04008-like_domain"/>
</dbReference>
<organism evidence="2 3">
    <name type="scientific">Tsuneonella suprasediminis</name>
    <dbReference type="NCBI Taxonomy" id="2306996"/>
    <lineage>
        <taxon>Bacteria</taxon>
        <taxon>Pseudomonadati</taxon>
        <taxon>Pseudomonadota</taxon>
        <taxon>Alphaproteobacteria</taxon>
        <taxon>Sphingomonadales</taxon>
        <taxon>Erythrobacteraceae</taxon>
        <taxon>Tsuneonella</taxon>
    </lineage>
</organism>
<dbReference type="Proteomes" id="UP000284322">
    <property type="component" value="Unassembled WGS sequence"/>
</dbReference>
<dbReference type="Gene3D" id="1.10.3340.10">
    <property type="entry name" value="SMc04008-like"/>
    <property type="match status" value="1"/>
</dbReference>
<accession>A0A419R6E9</accession>
<dbReference type="InterPro" id="IPR036810">
    <property type="entry name" value="SMc04008-like_sf"/>
</dbReference>
<proteinExistence type="predicted"/>